<evidence type="ECO:0000313" key="10">
    <source>
        <dbReference type="Proteomes" id="UP001594351"/>
    </source>
</evidence>
<dbReference type="Gene3D" id="1.10.510.10">
    <property type="entry name" value="Transferase(Phosphotransferase) domain 1"/>
    <property type="match status" value="1"/>
</dbReference>
<reference evidence="9 10" key="1">
    <citation type="submission" date="2024-09" db="EMBL/GenBank/DDBJ databases">
        <title>Laminarin stimulates single cell rates of sulfate reduction while oxygen inhibits transcriptomic activity in coastal marine sediment.</title>
        <authorList>
            <person name="Lindsay M."/>
            <person name="Orcutt B."/>
            <person name="Emerson D."/>
            <person name="Stepanauskas R."/>
            <person name="D'Angelo T."/>
        </authorList>
    </citation>
    <scope>NUCLEOTIDE SEQUENCE [LARGE SCALE GENOMIC DNA]</scope>
    <source>
        <strain evidence="9">SAG AM-311-K15</strain>
    </source>
</reference>
<accession>A0ABV6YTZ1</accession>
<evidence type="ECO:0000259" key="8">
    <source>
        <dbReference type="PROSITE" id="PS50011"/>
    </source>
</evidence>
<dbReference type="Proteomes" id="UP001594351">
    <property type="component" value="Unassembled WGS sequence"/>
</dbReference>
<dbReference type="SMART" id="SM00220">
    <property type="entry name" value="S_TKc"/>
    <property type="match status" value="1"/>
</dbReference>
<dbReference type="PROSITE" id="PS00107">
    <property type="entry name" value="PROTEIN_KINASE_ATP"/>
    <property type="match status" value="1"/>
</dbReference>
<dbReference type="CDD" id="cd14014">
    <property type="entry name" value="STKc_PknB_like"/>
    <property type="match status" value="1"/>
</dbReference>
<dbReference type="Pfam" id="PF00069">
    <property type="entry name" value="Pkinase"/>
    <property type="match status" value="1"/>
</dbReference>
<keyword evidence="7" id="KW-0812">Transmembrane</keyword>
<feature type="domain" description="Protein kinase" evidence="8">
    <location>
        <begin position="130"/>
        <end position="394"/>
    </location>
</feature>
<keyword evidence="4 5" id="KW-0067">ATP-binding</keyword>
<dbReference type="InterPro" id="IPR008271">
    <property type="entry name" value="Ser/Thr_kinase_AS"/>
</dbReference>
<feature type="binding site" evidence="5">
    <location>
        <position position="159"/>
    </location>
    <ligand>
        <name>ATP</name>
        <dbReference type="ChEBI" id="CHEBI:30616"/>
    </ligand>
</feature>
<dbReference type="InterPro" id="IPR011009">
    <property type="entry name" value="Kinase-like_dom_sf"/>
</dbReference>
<dbReference type="EMBL" id="JBHPBY010000050">
    <property type="protein sequence ID" value="MFC1849647.1"/>
    <property type="molecule type" value="Genomic_DNA"/>
</dbReference>
<evidence type="ECO:0000313" key="9">
    <source>
        <dbReference type="EMBL" id="MFC1849647.1"/>
    </source>
</evidence>
<evidence type="ECO:0000256" key="6">
    <source>
        <dbReference type="SAM" id="MobiDB-lite"/>
    </source>
</evidence>
<feature type="compositionally biased region" description="Polar residues" evidence="6">
    <location>
        <begin position="392"/>
        <end position="402"/>
    </location>
</feature>
<dbReference type="PANTHER" id="PTHR43289:SF34">
    <property type="entry name" value="SERINE_THREONINE-PROTEIN KINASE YBDM-RELATED"/>
    <property type="match status" value="1"/>
</dbReference>
<dbReference type="InterPro" id="IPR000719">
    <property type="entry name" value="Prot_kinase_dom"/>
</dbReference>
<keyword evidence="3 9" id="KW-0418">Kinase</keyword>
<dbReference type="GO" id="GO:0004674">
    <property type="term" value="F:protein serine/threonine kinase activity"/>
    <property type="evidence" value="ECO:0007669"/>
    <property type="project" value="UniProtKB-EC"/>
</dbReference>
<protein>
    <submittedName>
        <fullName evidence="9">Serine/threonine-protein kinase</fullName>
        <ecNumber evidence="9">2.7.11.1</ecNumber>
    </submittedName>
</protein>
<keyword evidence="1 9" id="KW-0808">Transferase</keyword>
<keyword evidence="2 5" id="KW-0547">Nucleotide-binding</keyword>
<evidence type="ECO:0000256" key="3">
    <source>
        <dbReference type="ARBA" id="ARBA00022777"/>
    </source>
</evidence>
<proteinExistence type="predicted"/>
<dbReference type="Gene3D" id="3.30.200.20">
    <property type="entry name" value="Phosphorylase Kinase, domain 1"/>
    <property type="match status" value="1"/>
</dbReference>
<feature type="region of interest" description="Disordered" evidence="6">
    <location>
        <begin position="392"/>
        <end position="413"/>
    </location>
</feature>
<evidence type="ECO:0000256" key="5">
    <source>
        <dbReference type="PROSITE-ProRule" id="PRU10141"/>
    </source>
</evidence>
<dbReference type="PROSITE" id="PS50011">
    <property type="entry name" value="PROTEIN_KINASE_DOM"/>
    <property type="match status" value="1"/>
</dbReference>
<sequence>MEEFCDPLELRGEKPVDENVMLLFDARQNRVLYLEPFLYWGRPEQHQDERLLWLQGITADEEGEYRHPLRNFYLTQGFFDPDNPDSAGYNLEEYKKRRLEWPGREELLITPESLKMLQPAKEIPVFEDRYQIVGKLGSGGMGTVWEAEDTVMKRRVAIKQLLKDYTHTPAAHRRFEREGQILALLTHPAVVQVYDAGYSTDDIPYLVMELVEGEDLQRLLGRCESLELQETIPIMLQVLEALEAIHTEKIVHRDVKPSNFILTAEGIRVIDFGIASIQEGTHYTKTAEQMGSEFYRAPEQMSDAQKTTKTADIYGAGCLFYALLKGEPPLPHSSDLKTLLPDIPADIVRIIEKARAGRPEDRFQSAAEMRTMLVEFQQTGLLENPEQLELQTALSSPESPETTAVARPTGVESKQSAIPQPGFPLYIVSKAGKHWKILLPVVMIILITLAALGVYLLPWEKEPLHLKWKGSTHVVRVFNTGSSFPDLFSLLIQKMDHPRFLTFHYRLVGD</sequence>
<name>A0ABV6YTZ1_UNCC1</name>
<keyword evidence="7" id="KW-1133">Transmembrane helix</keyword>
<dbReference type="SUPFAM" id="SSF56112">
    <property type="entry name" value="Protein kinase-like (PK-like)"/>
    <property type="match status" value="1"/>
</dbReference>
<comment type="caution">
    <text evidence="9">The sequence shown here is derived from an EMBL/GenBank/DDBJ whole genome shotgun (WGS) entry which is preliminary data.</text>
</comment>
<feature type="transmembrane region" description="Helical" evidence="7">
    <location>
        <begin position="437"/>
        <end position="457"/>
    </location>
</feature>
<keyword evidence="7" id="KW-0472">Membrane</keyword>
<gene>
    <name evidence="9" type="ORF">ACFL27_05500</name>
</gene>
<evidence type="ECO:0000256" key="2">
    <source>
        <dbReference type="ARBA" id="ARBA00022741"/>
    </source>
</evidence>
<evidence type="ECO:0000256" key="4">
    <source>
        <dbReference type="ARBA" id="ARBA00022840"/>
    </source>
</evidence>
<dbReference type="EC" id="2.7.11.1" evidence="9"/>
<dbReference type="InterPro" id="IPR017441">
    <property type="entry name" value="Protein_kinase_ATP_BS"/>
</dbReference>
<dbReference type="PROSITE" id="PS00108">
    <property type="entry name" value="PROTEIN_KINASE_ST"/>
    <property type="match status" value="1"/>
</dbReference>
<keyword evidence="10" id="KW-1185">Reference proteome</keyword>
<evidence type="ECO:0000256" key="7">
    <source>
        <dbReference type="SAM" id="Phobius"/>
    </source>
</evidence>
<organism evidence="9 10">
    <name type="scientific">candidate division CSSED10-310 bacterium</name>
    <dbReference type="NCBI Taxonomy" id="2855610"/>
    <lineage>
        <taxon>Bacteria</taxon>
        <taxon>Bacteria division CSSED10-310</taxon>
    </lineage>
</organism>
<evidence type="ECO:0000256" key="1">
    <source>
        <dbReference type="ARBA" id="ARBA00022679"/>
    </source>
</evidence>
<dbReference type="PANTHER" id="PTHR43289">
    <property type="entry name" value="MITOGEN-ACTIVATED PROTEIN KINASE KINASE KINASE 20-RELATED"/>
    <property type="match status" value="1"/>
</dbReference>